<reference evidence="2 3" key="1">
    <citation type="submission" date="2020-02" db="EMBL/GenBank/DDBJ databases">
        <authorList>
            <person name="Ma Q."/>
            <person name="Huang Y."/>
            <person name="Song X."/>
            <person name="Pei D."/>
        </authorList>
    </citation>
    <scope>NUCLEOTIDE SEQUENCE [LARGE SCALE GENOMIC DNA]</scope>
    <source>
        <strain evidence="2">Sxm20200214</strain>
        <tissue evidence="2">Leaf</tissue>
    </source>
</reference>
<evidence type="ECO:0000313" key="3">
    <source>
        <dbReference type="Proteomes" id="UP000886595"/>
    </source>
</evidence>
<keyword evidence="3" id="KW-1185">Reference proteome</keyword>
<protein>
    <submittedName>
        <fullName evidence="2">Uncharacterized protein</fullName>
    </submittedName>
</protein>
<dbReference type="AlphaFoldDB" id="A0A8X7TM79"/>
<comment type="caution">
    <text evidence="2">The sequence shown here is derived from an EMBL/GenBank/DDBJ whole genome shotgun (WGS) entry which is preliminary data.</text>
</comment>
<evidence type="ECO:0000256" key="1">
    <source>
        <dbReference type="SAM" id="MobiDB-lite"/>
    </source>
</evidence>
<evidence type="ECO:0000313" key="2">
    <source>
        <dbReference type="EMBL" id="KAG2246271.1"/>
    </source>
</evidence>
<organism evidence="2 3">
    <name type="scientific">Brassica carinata</name>
    <name type="common">Ethiopian mustard</name>
    <name type="synonym">Abyssinian cabbage</name>
    <dbReference type="NCBI Taxonomy" id="52824"/>
    <lineage>
        <taxon>Eukaryota</taxon>
        <taxon>Viridiplantae</taxon>
        <taxon>Streptophyta</taxon>
        <taxon>Embryophyta</taxon>
        <taxon>Tracheophyta</taxon>
        <taxon>Spermatophyta</taxon>
        <taxon>Magnoliopsida</taxon>
        <taxon>eudicotyledons</taxon>
        <taxon>Gunneridae</taxon>
        <taxon>Pentapetalae</taxon>
        <taxon>rosids</taxon>
        <taxon>malvids</taxon>
        <taxon>Brassicales</taxon>
        <taxon>Brassicaceae</taxon>
        <taxon>Brassiceae</taxon>
        <taxon>Brassica</taxon>
    </lineage>
</organism>
<sequence length="94" mass="10889">MQRPQSPSIKQIFTCKKDLIACVKSQDIDSRMNKDQKRRTNDKSEINPEASRPKPPERKVDRQSQKPHDISETIEETVGVESRPHHRKSPCARV</sequence>
<gene>
    <name evidence="2" type="ORF">Bca52824_085899</name>
</gene>
<proteinExistence type="predicted"/>
<feature type="region of interest" description="Disordered" evidence="1">
    <location>
        <begin position="24"/>
        <end position="94"/>
    </location>
</feature>
<accession>A0A8X7TM79</accession>
<dbReference type="Proteomes" id="UP000886595">
    <property type="component" value="Unassembled WGS sequence"/>
</dbReference>
<dbReference type="EMBL" id="JAAMPC010000017">
    <property type="protein sequence ID" value="KAG2246271.1"/>
    <property type="molecule type" value="Genomic_DNA"/>
</dbReference>
<feature type="compositionally biased region" description="Basic residues" evidence="1">
    <location>
        <begin position="84"/>
        <end position="94"/>
    </location>
</feature>
<name>A0A8X7TM79_BRACI</name>
<feature type="compositionally biased region" description="Basic and acidic residues" evidence="1">
    <location>
        <begin position="26"/>
        <end position="71"/>
    </location>
</feature>